<dbReference type="Gene3D" id="6.20.450.20">
    <property type="match status" value="1"/>
</dbReference>
<dbReference type="EMBL" id="FCON02000191">
    <property type="protein sequence ID" value="SAL85497.1"/>
    <property type="molecule type" value="Genomic_DNA"/>
</dbReference>
<comment type="caution">
    <text evidence="1">The sequence shown here is derived from an EMBL/GenBank/DDBJ whole genome shotgun (WGS) entry which is preliminary data.</text>
</comment>
<proteinExistence type="predicted"/>
<name>A0A158KWM8_9BURK</name>
<evidence type="ECO:0008006" key="3">
    <source>
        <dbReference type="Google" id="ProtNLM"/>
    </source>
</evidence>
<keyword evidence="2" id="KW-1185">Reference proteome</keyword>
<dbReference type="Proteomes" id="UP000054770">
    <property type="component" value="Unassembled WGS sequence"/>
</dbReference>
<evidence type="ECO:0000313" key="2">
    <source>
        <dbReference type="Proteomes" id="UP000054770"/>
    </source>
</evidence>
<dbReference type="AlphaFoldDB" id="A0A158KWM8"/>
<evidence type="ECO:0000313" key="1">
    <source>
        <dbReference type="EMBL" id="SAL85497.1"/>
    </source>
</evidence>
<organism evidence="1 2">
    <name type="scientific">Caballeronia choica</name>
    <dbReference type="NCBI Taxonomy" id="326476"/>
    <lineage>
        <taxon>Bacteria</taxon>
        <taxon>Pseudomonadati</taxon>
        <taxon>Pseudomonadota</taxon>
        <taxon>Betaproteobacteria</taxon>
        <taxon>Burkholderiales</taxon>
        <taxon>Burkholderiaceae</taxon>
        <taxon>Caballeronia</taxon>
    </lineage>
</organism>
<accession>A0A158KWM8</accession>
<reference evidence="1" key="1">
    <citation type="submission" date="2016-01" db="EMBL/GenBank/DDBJ databases">
        <authorList>
            <person name="Peeters C."/>
        </authorList>
    </citation>
    <scope>NUCLEOTIDE SEQUENCE [LARGE SCALE GENOMIC DNA]</scope>
    <source>
        <strain evidence="1">LMG 22940</strain>
    </source>
</reference>
<gene>
    <name evidence="1" type="ORF">AWB68_07700</name>
</gene>
<protein>
    <recommendedName>
        <fullName evidence="3">Stability determinant</fullName>
    </recommendedName>
</protein>
<sequence>MRNGLASESAVPARVRAHNAGEAVFERGFAHLEAKRKTNMGKIPIDPALTEHDSMEEALAYDKWFREEVRLSLDEEGDDIPHDQVVANLRARAEARRKARNAG</sequence>